<feature type="chain" id="PRO_5030064674" evidence="3">
    <location>
        <begin position="21"/>
        <end position="354"/>
    </location>
</feature>
<dbReference type="InterPro" id="IPR006143">
    <property type="entry name" value="RND_pump_MFP"/>
</dbReference>
<keyword evidence="2" id="KW-0175">Coiled coil</keyword>
<dbReference type="SUPFAM" id="SSF111369">
    <property type="entry name" value="HlyD-like secretion proteins"/>
    <property type="match status" value="1"/>
</dbReference>
<evidence type="ECO:0000256" key="2">
    <source>
        <dbReference type="SAM" id="Coils"/>
    </source>
</evidence>
<evidence type="ECO:0000313" key="7">
    <source>
        <dbReference type="Proteomes" id="UP000263489"/>
    </source>
</evidence>
<dbReference type="GO" id="GO:1990281">
    <property type="term" value="C:efflux pump complex"/>
    <property type="evidence" value="ECO:0007669"/>
    <property type="project" value="TreeGrafter"/>
</dbReference>
<dbReference type="Gene3D" id="2.40.30.170">
    <property type="match status" value="1"/>
</dbReference>
<organism evidence="6 7">
    <name type="scientific">Marinobacter adhaerens</name>
    <dbReference type="NCBI Taxonomy" id="1033846"/>
    <lineage>
        <taxon>Bacteria</taxon>
        <taxon>Pseudomonadati</taxon>
        <taxon>Pseudomonadota</taxon>
        <taxon>Gammaproteobacteria</taxon>
        <taxon>Pseudomonadales</taxon>
        <taxon>Marinobacteraceae</taxon>
        <taxon>Marinobacter</taxon>
    </lineage>
</organism>
<feature type="signal peptide" evidence="3">
    <location>
        <begin position="1"/>
        <end position="20"/>
    </location>
</feature>
<evidence type="ECO:0000256" key="1">
    <source>
        <dbReference type="ARBA" id="ARBA00009477"/>
    </source>
</evidence>
<dbReference type="GO" id="GO:0015562">
    <property type="term" value="F:efflux transmembrane transporter activity"/>
    <property type="evidence" value="ECO:0007669"/>
    <property type="project" value="TreeGrafter"/>
</dbReference>
<dbReference type="InterPro" id="IPR058627">
    <property type="entry name" value="MdtA-like_C"/>
</dbReference>
<sequence>MKSLQGVVLFLCSLFPVLTAAQDLPGVQLETVSSEDIVQEVTLNGTVNALRVSGMSAAVAGLLDEVRVETGDRVDRGDVLVELDDELVTWELAAARAEAEEARSRLEEARRRLREARSVGAGRNIAATEVSARESEVAASEATLARLEAARRQVEVRAGRHRVTAPFDGVVSQRSRDLGEWVTPGDQLLTLVDTDNLRLDFQVPQSFYKRIDDNSRLLVQDDQALSSATIDVLVPVNDPQSRTFLLRAIKPESVKLLPGMSVQAVLRVTTGERGLTVSRDAINRYPEGRTTVWIAEPGDEDTWTVSEKRVRLGTGFEGRVEVTSGLEADQQVVVRGNESLSEGISVRIAERESR</sequence>
<dbReference type="AlphaFoldDB" id="A0A351PQK1"/>
<keyword evidence="3" id="KW-0732">Signal</keyword>
<dbReference type="Proteomes" id="UP000263489">
    <property type="component" value="Unassembled WGS sequence"/>
</dbReference>
<accession>A0A351PQK1</accession>
<name>A0A351PQK1_9GAMM</name>
<dbReference type="Pfam" id="PF25967">
    <property type="entry name" value="RND-MFP_C"/>
    <property type="match status" value="1"/>
</dbReference>
<comment type="caution">
    <text evidence="6">The sequence shown here is derived from an EMBL/GenBank/DDBJ whole genome shotgun (WGS) entry which is preliminary data.</text>
</comment>
<dbReference type="PANTHER" id="PTHR30469:SF15">
    <property type="entry name" value="HLYD FAMILY OF SECRETION PROTEINS"/>
    <property type="match status" value="1"/>
</dbReference>
<reference evidence="6 7" key="1">
    <citation type="journal article" date="2018" name="Nat. Biotechnol.">
        <title>A standardized bacterial taxonomy based on genome phylogeny substantially revises the tree of life.</title>
        <authorList>
            <person name="Parks D.H."/>
            <person name="Chuvochina M."/>
            <person name="Waite D.W."/>
            <person name="Rinke C."/>
            <person name="Skarshewski A."/>
            <person name="Chaumeil P.A."/>
            <person name="Hugenholtz P."/>
        </authorList>
    </citation>
    <scope>NUCLEOTIDE SEQUENCE [LARGE SCALE GENOMIC DNA]</scope>
    <source>
        <strain evidence="6">UBA9380</strain>
    </source>
</reference>
<evidence type="ECO:0000259" key="5">
    <source>
        <dbReference type="Pfam" id="PF25973"/>
    </source>
</evidence>
<dbReference type="EMBL" id="DNNA01000225">
    <property type="protein sequence ID" value="HBC35415.1"/>
    <property type="molecule type" value="Genomic_DNA"/>
</dbReference>
<comment type="similarity">
    <text evidence="1">Belongs to the membrane fusion protein (MFP) (TC 8.A.1) family.</text>
</comment>
<evidence type="ECO:0000259" key="4">
    <source>
        <dbReference type="Pfam" id="PF25967"/>
    </source>
</evidence>
<feature type="domain" description="Multidrug resistance protein MdtA-like C-terminal permuted SH3" evidence="4">
    <location>
        <begin position="279"/>
        <end position="336"/>
    </location>
</feature>
<protein>
    <submittedName>
        <fullName evidence="6">Efflux RND transporter periplasmic adaptor subunit</fullName>
    </submittedName>
</protein>
<dbReference type="Gene3D" id="2.40.420.20">
    <property type="match status" value="1"/>
</dbReference>
<gene>
    <name evidence="6" type="ORF">DC045_14110</name>
</gene>
<feature type="domain" description="CzcB-like barrel-sandwich hybrid" evidence="5">
    <location>
        <begin position="55"/>
        <end position="193"/>
    </location>
</feature>
<dbReference type="Pfam" id="PF25973">
    <property type="entry name" value="BSH_CzcB"/>
    <property type="match status" value="1"/>
</dbReference>
<dbReference type="InterPro" id="IPR058647">
    <property type="entry name" value="BSH_CzcB-like"/>
</dbReference>
<evidence type="ECO:0000313" key="6">
    <source>
        <dbReference type="EMBL" id="HBC35415.1"/>
    </source>
</evidence>
<dbReference type="Gene3D" id="1.10.287.470">
    <property type="entry name" value="Helix hairpin bin"/>
    <property type="match status" value="1"/>
</dbReference>
<proteinExistence type="inferred from homology"/>
<evidence type="ECO:0000256" key="3">
    <source>
        <dbReference type="SAM" id="SignalP"/>
    </source>
</evidence>
<dbReference type="PANTHER" id="PTHR30469">
    <property type="entry name" value="MULTIDRUG RESISTANCE PROTEIN MDTA"/>
    <property type="match status" value="1"/>
</dbReference>
<dbReference type="NCBIfam" id="TIGR01730">
    <property type="entry name" value="RND_mfp"/>
    <property type="match status" value="1"/>
</dbReference>
<feature type="coiled-coil region" evidence="2">
    <location>
        <begin position="80"/>
        <end position="157"/>
    </location>
</feature>
<dbReference type="Gene3D" id="2.40.50.100">
    <property type="match status" value="1"/>
</dbReference>